<dbReference type="EMBL" id="JAIXMP010000028">
    <property type="protein sequence ID" value="KAI9252433.1"/>
    <property type="molecule type" value="Genomic_DNA"/>
</dbReference>
<keyword evidence="1" id="KW-0812">Transmembrane</keyword>
<name>A0AAD5PAM1_9FUNG</name>
<feature type="transmembrane region" description="Helical" evidence="1">
    <location>
        <begin position="22"/>
        <end position="42"/>
    </location>
</feature>
<gene>
    <name evidence="2" type="ORF">BDA99DRAFT_563450</name>
</gene>
<sequence>MIAASNVSMPDILKHPSTTMTLFDYIGVVYCFFDALMNLYIIPKTDAIVHMDLAESSKRTCIRQILNNQIVFQRS</sequence>
<keyword evidence="1" id="KW-0472">Membrane</keyword>
<keyword evidence="1" id="KW-1133">Transmembrane helix</keyword>
<evidence type="ECO:0000256" key="1">
    <source>
        <dbReference type="SAM" id="Phobius"/>
    </source>
</evidence>
<reference evidence="2" key="2">
    <citation type="submission" date="2023-02" db="EMBL/GenBank/DDBJ databases">
        <authorList>
            <consortium name="DOE Joint Genome Institute"/>
            <person name="Mondo S.J."/>
            <person name="Chang Y."/>
            <person name="Wang Y."/>
            <person name="Ahrendt S."/>
            <person name="Andreopoulos W."/>
            <person name="Barry K."/>
            <person name="Beard J."/>
            <person name="Benny G.L."/>
            <person name="Blankenship S."/>
            <person name="Bonito G."/>
            <person name="Cuomo C."/>
            <person name="Desiro A."/>
            <person name="Gervers K.A."/>
            <person name="Hundley H."/>
            <person name="Kuo A."/>
            <person name="LaButti K."/>
            <person name="Lang B.F."/>
            <person name="Lipzen A."/>
            <person name="O'Donnell K."/>
            <person name="Pangilinan J."/>
            <person name="Reynolds N."/>
            <person name="Sandor L."/>
            <person name="Smith M.W."/>
            <person name="Tsang A."/>
            <person name="Grigoriev I.V."/>
            <person name="Stajich J.E."/>
            <person name="Spatafora J.W."/>
        </authorList>
    </citation>
    <scope>NUCLEOTIDE SEQUENCE</scope>
    <source>
        <strain evidence="2">RSA 2281</strain>
    </source>
</reference>
<reference evidence="2" key="1">
    <citation type="journal article" date="2022" name="IScience">
        <title>Evolution of zygomycete secretomes and the origins of terrestrial fungal ecologies.</title>
        <authorList>
            <person name="Chang Y."/>
            <person name="Wang Y."/>
            <person name="Mondo S."/>
            <person name="Ahrendt S."/>
            <person name="Andreopoulos W."/>
            <person name="Barry K."/>
            <person name="Beard J."/>
            <person name="Benny G.L."/>
            <person name="Blankenship S."/>
            <person name="Bonito G."/>
            <person name="Cuomo C."/>
            <person name="Desiro A."/>
            <person name="Gervers K.A."/>
            <person name="Hundley H."/>
            <person name="Kuo A."/>
            <person name="LaButti K."/>
            <person name="Lang B.F."/>
            <person name="Lipzen A."/>
            <person name="O'Donnell K."/>
            <person name="Pangilinan J."/>
            <person name="Reynolds N."/>
            <person name="Sandor L."/>
            <person name="Smith M.E."/>
            <person name="Tsang A."/>
            <person name="Grigoriev I.V."/>
            <person name="Stajich J.E."/>
            <person name="Spatafora J.W."/>
        </authorList>
    </citation>
    <scope>NUCLEOTIDE SEQUENCE</scope>
    <source>
        <strain evidence="2">RSA 2281</strain>
    </source>
</reference>
<organism evidence="2 3">
    <name type="scientific">Phascolomyces articulosus</name>
    <dbReference type="NCBI Taxonomy" id="60185"/>
    <lineage>
        <taxon>Eukaryota</taxon>
        <taxon>Fungi</taxon>
        <taxon>Fungi incertae sedis</taxon>
        <taxon>Mucoromycota</taxon>
        <taxon>Mucoromycotina</taxon>
        <taxon>Mucoromycetes</taxon>
        <taxon>Mucorales</taxon>
        <taxon>Lichtheimiaceae</taxon>
        <taxon>Phascolomyces</taxon>
    </lineage>
</organism>
<evidence type="ECO:0000313" key="2">
    <source>
        <dbReference type="EMBL" id="KAI9252433.1"/>
    </source>
</evidence>
<proteinExistence type="predicted"/>
<evidence type="ECO:0000313" key="3">
    <source>
        <dbReference type="Proteomes" id="UP001209540"/>
    </source>
</evidence>
<protein>
    <submittedName>
        <fullName evidence="2">Uncharacterized protein</fullName>
    </submittedName>
</protein>
<accession>A0AAD5PAM1</accession>
<dbReference type="Proteomes" id="UP001209540">
    <property type="component" value="Unassembled WGS sequence"/>
</dbReference>
<dbReference type="AlphaFoldDB" id="A0AAD5PAM1"/>
<comment type="caution">
    <text evidence="2">The sequence shown here is derived from an EMBL/GenBank/DDBJ whole genome shotgun (WGS) entry which is preliminary data.</text>
</comment>
<keyword evidence="3" id="KW-1185">Reference proteome</keyword>